<feature type="chain" id="PRO_5012477479" evidence="1">
    <location>
        <begin position="18"/>
        <end position="176"/>
    </location>
</feature>
<evidence type="ECO:0000256" key="1">
    <source>
        <dbReference type="SAM" id="SignalP"/>
    </source>
</evidence>
<gene>
    <name evidence="2" type="ORF">SAMN04488044_2621</name>
</gene>
<evidence type="ECO:0000313" key="3">
    <source>
        <dbReference type="Proteomes" id="UP000184211"/>
    </source>
</evidence>
<sequence length="176" mass="19625">MRIFLLFLFFLATPALAETQVRADLDGDGALERYELTHDYKNTVTLRIWEKDKLVAEAPDLVWKGGLAGQDPELALASNGSVQVISQNEGCCRNRWRHVLTLAYRQGAIRVAGVTYTWRDTLDLEAFGTCDVNLLTGKGFARRGNGPEKWFRVEGGAPQVTEWAIDTPLPKGCEVQ</sequence>
<dbReference type="EMBL" id="FQWM01000005">
    <property type="protein sequence ID" value="SHH47412.1"/>
    <property type="molecule type" value="Genomic_DNA"/>
</dbReference>
<dbReference type="PROSITE" id="PS00018">
    <property type="entry name" value="EF_HAND_1"/>
    <property type="match status" value="1"/>
</dbReference>
<dbReference type="AlphaFoldDB" id="A0A1M5T9L9"/>
<organism evidence="2 3">
    <name type="scientific">Cognatishimia maritima</name>
    <dbReference type="NCBI Taxonomy" id="870908"/>
    <lineage>
        <taxon>Bacteria</taxon>
        <taxon>Pseudomonadati</taxon>
        <taxon>Pseudomonadota</taxon>
        <taxon>Alphaproteobacteria</taxon>
        <taxon>Rhodobacterales</taxon>
        <taxon>Paracoccaceae</taxon>
        <taxon>Cognatishimia</taxon>
    </lineage>
</organism>
<proteinExistence type="predicted"/>
<accession>A0A1M5T9L9</accession>
<dbReference type="OrthoDB" id="9804182at2"/>
<dbReference type="RefSeq" id="WP_072793473.1">
    <property type="nucleotide sequence ID" value="NZ_FQWM01000005.1"/>
</dbReference>
<name>A0A1M5T9L9_9RHOB</name>
<keyword evidence="1" id="KW-0732">Signal</keyword>
<reference evidence="3" key="1">
    <citation type="submission" date="2016-11" db="EMBL/GenBank/DDBJ databases">
        <authorList>
            <person name="Varghese N."/>
            <person name="Submissions S."/>
        </authorList>
    </citation>
    <scope>NUCLEOTIDE SEQUENCE [LARGE SCALE GENOMIC DNA]</scope>
    <source>
        <strain evidence="3">DSM 28223</strain>
    </source>
</reference>
<dbReference type="Proteomes" id="UP000184211">
    <property type="component" value="Unassembled WGS sequence"/>
</dbReference>
<evidence type="ECO:0000313" key="2">
    <source>
        <dbReference type="EMBL" id="SHH47412.1"/>
    </source>
</evidence>
<dbReference type="STRING" id="870908.SAMN04488044_2621"/>
<protein>
    <submittedName>
        <fullName evidence="2">Uncharacterized protein</fullName>
    </submittedName>
</protein>
<keyword evidence="3" id="KW-1185">Reference proteome</keyword>
<feature type="signal peptide" evidence="1">
    <location>
        <begin position="1"/>
        <end position="17"/>
    </location>
</feature>
<dbReference type="InterPro" id="IPR018247">
    <property type="entry name" value="EF_Hand_1_Ca_BS"/>
</dbReference>